<keyword evidence="3" id="KW-0812">Transmembrane</keyword>
<proteinExistence type="predicted"/>
<feature type="domain" description="Glycosyl hydrolase 94 catalytic" evidence="6">
    <location>
        <begin position="2373"/>
        <end position="2797"/>
    </location>
</feature>
<dbReference type="GO" id="GO:0016757">
    <property type="term" value="F:glycosyltransferase activity"/>
    <property type="evidence" value="ECO:0007669"/>
    <property type="project" value="UniProtKB-KW"/>
</dbReference>
<dbReference type="Gene3D" id="2.60.420.10">
    <property type="entry name" value="Maltose phosphorylase, domain 3"/>
    <property type="match status" value="1"/>
</dbReference>
<dbReference type="EMBL" id="QDKJ01000010">
    <property type="protein sequence ID" value="PWC11365.1"/>
    <property type="molecule type" value="Genomic_DNA"/>
</dbReference>
<reference evidence="7 8" key="1">
    <citation type="submission" date="2018-04" db="EMBL/GenBank/DDBJ databases">
        <title>Brenneria corticis sp.nov.</title>
        <authorList>
            <person name="Li Y."/>
        </authorList>
    </citation>
    <scope>NUCLEOTIDE SEQUENCE [LARGE SCALE GENOMIC DNA]</scope>
    <source>
        <strain evidence="7 8">LMG 27715</strain>
    </source>
</reference>
<dbReference type="InterPro" id="IPR008928">
    <property type="entry name" value="6-hairpin_glycosidase_sf"/>
</dbReference>
<keyword evidence="3" id="KW-1133">Transmembrane helix</keyword>
<feature type="transmembrane region" description="Helical" evidence="3">
    <location>
        <begin position="834"/>
        <end position="854"/>
    </location>
</feature>
<evidence type="ECO:0000256" key="3">
    <source>
        <dbReference type="SAM" id="Phobius"/>
    </source>
</evidence>
<feature type="domain" description="Glycosyl hydrolase 94 supersandwich" evidence="4">
    <location>
        <begin position="1569"/>
        <end position="1863"/>
    </location>
</feature>
<feature type="transmembrane region" description="Helical" evidence="3">
    <location>
        <begin position="964"/>
        <end position="985"/>
    </location>
</feature>
<dbReference type="Gene3D" id="2.70.98.40">
    <property type="entry name" value="Glycoside hydrolase, family 65, N-terminal domain"/>
    <property type="match status" value="2"/>
</dbReference>
<feature type="transmembrane region" description="Helical" evidence="3">
    <location>
        <begin position="454"/>
        <end position="475"/>
    </location>
</feature>
<dbReference type="Gene3D" id="1.50.10.140">
    <property type="match status" value="1"/>
</dbReference>
<keyword evidence="2 7" id="KW-0808">Transferase</keyword>
<dbReference type="InterPro" id="IPR037824">
    <property type="entry name" value="GH94N_2_NdvB"/>
</dbReference>
<evidence type="ECO:0000259" key="5">
    <source>
        <dbReference type="Pfam" id="PF10091"/>
    </source>
</evidence>
<dbReference type="InterPro" id="IPR037018">
    <property type="entry name" value="GH65_N"/>
</dbReference>
<name>A0A2U1TPN3_9GAMM</name>
<dbReference type="Gene3D" id="1.50.10.10">
    <property type="match status" value="1"/>
</dbReference>
<evidence type="ECO:0000256" key="2">
    <source>
        <dbReference type="ARBA" id="ARBA00022679"/>
    </source>
</evidence>
<dbReference type="SUPFAM" id="SSF74650">
    <property type="entry name" value="Galactose mutarotase-like"/>
    <property type="match status" value="2"/>
</dbReference>
<dbReference type="SUPFAM" id="SSF48208">
    <property type="entry name" value="Six-hairpin glycosidases"/>
    <property type="match status" value="1"/>
</dbReference>
<dbReference type="CDD" id="cd11753">
    <property type="entry name" value="GH94N_ChvB_NdvB_2_like"/>
    <property type="match status" value="1"/>
</dbReference>
<dbReference type="GO" id="GO:0005975">
    <property type="term" value="P:carbohydrate metabolic process"/>
    <property type="evidence" value="ECO:0007669"/>
    <property type="project" value="InterPro"/>
</dbReference>
<dbReference type="InterPro" id="IPR037820">
    <property type="entry name" value="GH94N_NdvB"/>
</dbReference>
<feature type="transmembrane region" description="Helical" evidence="3">
    <location>
        <begin position="992"/>
        <end position="1009"/>
    </location>
</feature>
<dbReference type="InterPro" id="IPR012341">
    <property type="entry name" value="6hp_glycosidase-like_sf"/>
</dbReference>
<comment type="caution">
    <text evidence="7">The sequence shown here is derived from an EMBL/GenBank/DDBJ whole genome shotgun (WGS) entry which is preliminary data.</text>
</comment>
<dbReference type="OrthoDB" id="9769991at2"/>
<dbReference type="InterPro" id="IPR052047">
    <property type="entry name" value="GH94_Enzymes"/>
</dbReference>
<keyword evidence="3" id="KW-0472">Membrane</keyword>
<feature type="transmembrane region" description="Helical" evidence="3">
    <location>
        <begin position="424"/>
        <end position="448"/>
    </location>
</feature>
<dbReference type="GO" id="GO:0030246">
    <property type="term" value="F:carbohydrate binding"/>
    <property type="evidence" value="ECO:0007669"/>
    <property type="project" value="InterPro"/>
</dbReference>
<dbReference type="SMART" id="SM01068">
    <property type="entry name" value="CBM_X"/>
    <property type="match status" value="2"/>
</dbReference>
<evidence type="ECO:0000259" key="4">
    <source>
        <dbReference type="Pfam" id="PF06165"/>
    </source>
</evidence>
<dbReference type="InterPro" id="IPR033432">
    <property type="entry name" value="GH94_catalytic"/>
</dbReference>
<keyword evidence="8" id="KW-1185">Reference proteome</keyword>
<feature type="transmembrane region" description="Helical" evidence="3">
    <location>
        <begin position="860"/>
        <end position="880"/>
    </location>
</feature>
<feature type="domain" description="Glycosyl hydrolase 94 supersandwich" evidence="4">
    <location>
        <begin position="2090"/>
        <end position="2360"/>
    </location>
</feature>
<dbReference type="Pfam" id="PF17167">
    <property type="entry name" value="Glyco_hydro_94"/>
    <property type="match status" value="1"/>
</dbReference>
<evidence type="ECO:0000313" key="8">
    <source>
        <dbReference type="Proteomes" id="UP000245138"/>
    </source>
</evidence>
<evidence type="ECO:0000259" key="6">
    <source>
        <dbReference type="Pfam" id="PF17167"/>
    </source>
</evidence>
<dbReference type="Pfam" id="PF10091">
    <property type="entry name" value="Glycoamylase"/>
    <property type="match status" value="1"/>
</dbReference>
<evidence type="ECO:0000256" key="1">
    <source>
        <dbReference type="ARBA" id="ARBA00022676"/>
    </source>
</evidence>
<evidence type="ECO:0000313" key="7">
    <source>
        <dbReference type="EMBL" id="PWC11365.1"/>
    </source>
</evidence>
<sequence>MKIFSRAFSFLRQEVAPPWNDILPVRGDLFGMERLEQHGRTLAAAQPVTLSPPNVTSLHHRLNDNAKVLLAAYRASAHELEEGGNVVPAAEWLLDNYHLVAAQIREIREDLPPRYYRQLPKLSQGPFVGYPRVFGLVWAFIAHTDSHVDPDALRRFIMAYQEVQPLTIGELWAVAITLRIVLIENLRRLADQMTVGRRDRADAERVANNLLRADDVRADLDHEIANNKLSSYNLASYDNNVPLSETFAAQLVKRLRDQDPRTTPALGWLEQRLKQQGSSTEEVVQRAQQRLGISNVTVRNIITSMRLISDIDWAVFFESVSLVDARLRDGSEFAAMDFSTRNLYRSAIEQLARQAPCSELDITEKALLLAQQAPVPPQSDDLHERKREPGYYLIAEGRPQLEEVIGFRPALLLRFNRFTLRIGMAGYAGAIGFFTALLLVGAGAVLSSSSVSNLWLLLIGLISIIPLSEVAMTWVNRLITWLFGAAPLAGLELLQGVPPNCRTLVVVPTLLSSEQDILQQVEQLEVHYLSCGQGDITFALLTDGVDAETEMLAGDQHILMQALLAIRQLNERYGAGPAGDRFLLLHRRRLFNASEEVWMGWERKRGKLHELNRLLRGATDTSFIPIASHPVQVPANVRYVITLDADTRLPRDTALKLIGKMAHPLNQPRWDCSGQRIVAGYAILQPRITPSLPAGNDASLYQRIFSAPGGINPYEAAVSDVYQDLFGEGSYTGKGIYDVDAFERALQGRIPENRLLSHDLFEGIYARAGLASDVELVEAFPSRYDVIVKRQHRWTRGDWQLLPWILGRVRIASGAKVRLPAVGRWKMIDNLRRSLFAPSLLLMLICCAALPLAVAWKGVVIVLLILAFPACLPALWDAVSRCQRGVTRQQPLSQSHPFRHLCSDLKLAFMQVFLSLAFLADHSWRALDALVRTLVRLTITRRHLLEWTTAAQSGSRPRLTLAGFYHQMMGGLLLGVAAVGWGCLVSPQNWPLWLPLGMLWLAAPALALWTSRERKTFHQENINEADKQALRLIARRTWRFFETFVTEDEHHLPPDNFQERPKPVVAHRTSPTNIGLYLLSTVAARDFGWIGLSEVLDRISATLATMDRLPRFKGHFFNWYDTQDLQTLHPAYVSSVDSGNLAGNLIVLANACELWQEEKRLQDIREPLSDHLQLIRESLSLCSETRDETSLLRSLAKIEALLNGKLAPERLLPAVILQVDQLLQRTYTLLPYSDEGSSAEPIFWINATRAMLLAHECEHQCSAVEHDALIERLAGLALRSRKMAMEMDFAFLIDPERKLLSIGYLMSENQLDVSCYDLLASEARLASLFAIAKGDVSTRHWFRLGRSAVRTGQGSALMSWSGSMFEYLMPSLVMRAPIGSLLEQTTRAIVAQQQVYGRALSVPWGISESAYNARDIDFTYQYSNFGVPGLGLKRGLADNLVVAPYATGLATMVDPLAACRNYARLAAMGASGRYGFYEALDFTPSRLPDNEKFAIVYSFMAHHQGMTLVAIANTLHNGNMRRRFHREPVIQSCELLLQESLPVHVALAEPQTEDVKVGGGERRNETAMLRRFSASPTGAPITHLLSNGRYAVMLTATGSGYSHWRELAITRWREDSTRDAWGSFVLLRDMRSNRIWSAGEQRELSESVGNLPVSSGMIGSIGVPVHRYEVVFGEDHASYIRHERSLTTTLDVLVSGESDGEVRRVTLTNSGRRRRDIELTSYAEIVLAPPSADIAHTAFSRMFVQTEYLDEFSALIATRRPRTPDEPPVWAAHFAVLEGAIGSKMQYESDRARFIGHGKSVMTADAILGHQSLSNTTGTVLDPIFSLRQQVKIPAGKTVRLAFWTVVATSREELIDLIDKHHDRSAYERDKTFAWTQAQVQLRHLGVKSEEAADFQRLAAPVIYTDPRFRAPPESIVDGAGGQSGLWSMSISGDLPIVLLRIDDIDDMAQVHQLLRAHEYWRMKLLNVDLVIVNERSSSYIQDLQIAIETAIRSSQSRPRLGGASTRGEVFALRADLMSKESRALLLSIARVSLIARRGPISNQLALIPYSPSEIRSVSPTPPKSLPDKTPRPEGLEFFNGIGGFDRQGREYVTVLDAEHTTPAPWINVIANPTFGFQVSAQGSGYSWAENSRENQLTPWGNDAVIDPGGEALYIRDDTSGVLWTPTVWPINDNGRYVARHGFGYSRFTHNANDVESELLQYVPLIDPIKISRLRLRNTSTQPRQLTITAYAEWVLGTSRSASAPYLLSHVDSQTGAVLVRNPWSGSFPGRIGFADLSGGQSSLTADRTEFLGRNGHMRAPAALAKTTRLSGNTAAGLDPCCALQTTVSIAPGEQVEIVWFIGQETSVERVRNLIEKYRQIDLDQVLREVEAHWDAVTGAISVKTPDRSMDIMLNGWLLYQTLSCRIQARCGFYQASGAYGFRDQLQDGMALTFSRPQATRQHLLRAAGRQFAEGDVQHWWLPHSGAGVRTHISDDRVWLAFATATYVQVSQDYDVLTEQIGFLDGPPVAEGEHDAFFQPMPSAQTATLFEHCARGLDQCLQLTGEHGLPLIGGGDWNDGMNRVGEGGKGESVWLGWLLIHTIERFAPLADSHDEVRAARWRAHAESVRAAIEHSAWDGAWYRRATFDDGSWLGSRINDECAIDSIAQSWAVLSGAADAERAETAMASLEKHLIRHEDGLALLFTPPFDRTVKDPGYIKGYPPGLRENGGQYTHAAMWSVLAFAQLGKGNKAAELFALINPINHGSTPEKIARYRVEPYVMAADVYSVAPHVGRGGWTWYTGSSGWMYRAGLEGVLGIGREGNLLVLCPCIPDYWPGFEAKVTLGESHYLISVVNDNHRCQGLSRVTLDEVEIALDAEQKQIKIELTEGQHYLQIML</sequence>
<dbReference type="InterPro" id="IPR019282">
    <property type="entry name" value="Glycoamylase-like_cons_dom"/>
</dbReference>
<feature type="domain" description="Glycoamylase-like" evidence="5">
    <location>
        <begin position="1319"/>
        <end position="1527"/>
    </location>
</feature>
<dbReference type="Pfam" id="PF06165">
    <property type="entry name" value="GH94_b-supersand"/>
    <property type="match status" value="2"/>
</dbReference>
<dbReference type="InterPro" id="IPR010383">
    <property type="entry name" value="Glyco_hydrolase_94_b-supersand"/>
</dbReference>
<organism evidence="7 8">
    <name type="scientific">Brenneria roseae subsp. americana</name>
    <dbReference type="NCBI Taxonomy" id="1508507"/>
    <lineage>
        <taxon>Bacteria</taxon>
        <taxon>Pseudomonadati</taxon>
        <taxon>Pseudomonadota</taxon>
        <taxon>Gammaproteobacteria</taxon>
        <taxon>Enterobacterales</taxon>
        <taxon>Pectobacteriaceae</taxon>
        <taxon>Brenneria</taxon>
    </lineage>
</organism>
<dbReference type="PANTHER" id="PTHR37469:SF2">
    <property type="entry name" value="CELLOBIONIC ACID PHOSPHORYLASE"/>
    <property type="match status" value="1"/>
</dbReference>
<dbReference type="CDD" id="cd11756">
    <property type="entry name" value="GH94N_ChvB_NdvB_1_like"/>
    <property type="match status" value="1"/>
</dbReference>
<dbReference type="RefSeq" id="WP_109054909.1">
    <property type="nucleotide sequence ID" value="NZ_QDKJ01000010.1"/>
</dbReference>
<accession>A0A2U1TPN3</accession>
<dbReference type="PANTHER" id="PTHR37469">
    <property type="entry name" value="CELLOBIONIC ACID PHOSPHORYLASE-RELATED"/>
    <property type="match status" value="1"/>
</dbReference>
<keyword evidence="1" id="KW-0328">Glycosyltransferase</keyword>
<gene>
    <name evidence="7" type="ORF">B4923_13625</name>
</gene>
<protein>
    <submittedName>
        <fullName evidence="7">Glycosyl transferase</fullName>
    </submittedName>
</protein>
<dbReference type="InterPro" id="IPR011013">
    <property type="entry name" value="Gal_mutarotase_sf_dom"/>
</dbReference>
<dbReference type="Proteomes" id="UP000245138">
    <property type="component" value="Unassembled WGS sequence"/>
</dbReference>